<feature type="transmembrane region" description="Helical" evidence="2">
    <location>
        <begin position="34"/>
        <end position="56"/>
    </location>
</feature>
<evidence type="ECO:0000313" key="3">
    <source>
        <dbReference type="EMBL" id="TWI35031.1"/>
    </source>
</evidence>
<sequence>MPETDCRRNCWISAAIGGVIVLLFKSGIGDMHWLAGAFVGLIAFLLLGGLLTWLVCDGRQAPFEPRIKAVPPAPAPQAPLPARGTIDVENTAQMPIMAGATPQAVAAAHVTAPAVSAPAPVAAPEPRKAEKKTKAEKAAKKAAKAEKPAKDKPAKDKSGKKKAAKALLDQPRGGQADDLKVIKGVGPKIEVWLNENGIWHFDQIAAWDAKDVASYMDRMGRMGTRIESDEWVAQARALAATGKVY</sequence>
<proteinExistence type="predicted"/>
<comment type="caution">
    <text evidence="3">The sequence shown here is derived from an EMBL/GenBank/DDBJ whole genome shotgun (WGS) entry which is preliminary data.</text>
</comment>
<keyword evidence="2" id="KW-1133">Transmembrane helix</keyword>
<gene>
    <name evidence="3" type="ORF">IQ24_01540</name>
</gene>
<keyword evidence="3" id="KW-0540">Nuclease</keyword>
<keyword evidence="4" id="KW-1185">Reference proteome</keyword>
<dbReference type="AlphaFoldDB" id="A0A562NSI4"/>
<name>A0A562NSI4_9RHOB</name>
<accession>A0A562NSI4</accession>
<feature type="region of interest" description="Disordered" evidence="1">
    <location>
        <begin position="116"/>
        <end position="173"/>
    </location>
</feature>
<dbReference type="Gene3D" id="1.10.150.20">
    <property type="entry name" value="5' to 3' exonuclease, C-terminal subdomain"/>
    <property type="match status" value="1"/>
</dbReference>
<dbReference type="GO" id="GO:0004519">
    <property type="term" value="F:endonuclease activity"/>
    <property type="evidence" value="ECO:0007669"/>
    <property type="project" value="UniProtKB-KW"/>
</dbReference>
<keyword evidence="3" id="KW-0378">Hydrolase</keyword>
<feature type="transmembrane region" description="Helical" evidence="2">
    <location>
        <begin position="9"/>
        <end position="28"/>
    </location>
</feature>
<evidence type="ECO:0000256" key="1">
    <source>
        <dbReference type="SAM" id="MobiDB-lite"/>
    </source>
</evidence>
<dbReference type="EMBL" id="VLKU01000004">
    <property type="protein sequence ID" value="TWI35031.1"/>
    <property type="molecule type" value="Genomic_DNA"/>
</dbReference>
<protein>
    <submittedName>
        <fullName evidence="3">Putative flap endonuclease-1-like 5' DNA nuclease</fullName>
    </submittedName>
</protein>
<keyword evidence="2" id="KW-0812">Transmembrane</keyword>
<dbReference type="Proteomes" id="UP000316225">
    <property type="component" value="Unassembled WGS sequence"/>
</dbReference>
<keyword evidence="3" id="KW-0255">Endonuclease</keyword>
<organism evidence="3 4">
    <name type="scientific">Paracoccus sulfuroxidans</name>
    <dbReference type="NCBI Taxonomy" id="384678"/>
    <lineage>
        <taxon>Bacteria</taxon>
        <taxon>Pseudomonadati</taxon>
        <taxon>Pseudomonadota</taxon>
        <taxon>Alphaproteobacteria</taxon>
        <taxon>Rhodobacterales</taxon>
        <taxon>Paracoccaceae</taxon>
        <taxon>Paracoccus</taxon>
    </lineage>
</organism>
<evidence type="ECO:0000256" key="2">
    <source>
        <dbReference type="SAM" id="Phobius"/>
    </source>
</evidence>
<evidence type="ECO:0000313" key="4">
    <source>
        <dbReference type="Proteomes" id="UP000316225"/>
    </source>
</evidence>
<feature type="compositionally biased region" description="Basic and acidic residues" evidence="1">
    <location>
        <begin position="125"/>
        <end position="157"/>
    </location>
</feature>
<reference evidence="3 4" key="1">
    <citation type="journal article" date="2015" name="Stand. Genomic Sci.">
        <title>Genomic Encyclopedia of Bacterial and Archaeal Type Strains, Phase III: the genomes of soil and plant-associated and newly described type strains.</title>
        <authorList>
            <person name="Whitman W.B."/>
            <person name="Woyke T."/>
            <person name="Klenk H.P."/>
            <person name="Zhou Y."/>
            <person name="Lilburn T.G."/>
            <person name="Beck B.J."/>
            <person name="De Vos P."/>
            <person name="Vandamme P."/>
            <person name="Eisen J.A."/>
            <person name="Garrity G."/>
            <person name="Hugenholtz P."/>
            <person name="Kyrpides N.C."/>
        </authorList>
    </citation>
    <scope>NUCLEOTIDE SEQUENCE [LARGE SCALE GENOMIC DNA]</scope>
    <source>
        <strain evidence="3 4">CGMCC 1.5364</strain>
    </source>
</reference>
<keyword evidence="2" id="KW-0472">Membrane</keyword>